<dbReference type="Gene3D" id="1.25.40.10">
    <property type="entry name" value="Tetratricopeptide repeat domain"/>
    <property type="match status" value="1"/>
</dbReference>
<dbReference type="SUPFAM" id="SSF48452">
    <property type="entry name" value="TPR-like"/>
    <property type="match status" value="1"/>
</dbReference>
<dbReference type="EMBL" id="JBHSDV010000005">
    <property type="protein sequence ID" value="MFC4388856.1"/>
    <property type="molecule type" value="Genomic_DNA"/>
</dbReference>
<organism evidence="2 3">
    <name type="scientific">Gracilibacillus marinus</name>
    <dbReference type="NCBI Taxonomy" id="630535"/>
    <lineage>
        <taxon>Bacteria</taxon>
        <taxon>Bacillati</taxon>
        <taxon>Bacillota</taxon>
        <taxon>Bacilli</taxon>
        <taxon>Bacillales</taxon>
        <taxon>Bacillaceae</taxon>
        <taxon>Gracilibacillus</taxon>
    </lineage>
</organism>
<evidence type="ECO:0000313" key="2">
    <source>
        <dbReference type="EMBL" id="MFC4388856.1"/>
    </source>
</evidence>
<dbReference type="SMART" id="SM00028">
    <property type="entry name" value="TPR"/>
    <property type="match status" value="1"/>
</dbReference>
<dbReference type="PROSITE" id="PS50005">
    <property type="entry name" value="TPR"/>
    <property type="match status" value="1"/>
</dbReference>
<name>A0ABV8W0U4_9BACI</name>
<comment type="caution">
    <text evidence="2">The sequence shown here is derived from an EMBL/GenBank/DDBJ whole genome shotgun (WGS) entry which is preliminary data.</text>
</comment>
<evidence type="ECO:0000313" key="3">
    <source>
        <dbReference type="Proteomes" id="UP001595880"/>
    </source>
</evidence>
<dbReference type="InterPro" id="IPR019734">
    <property type="entry name" value="TPR_rpt"/>
</dbReference>
<dbReference type="RefSeq" id="WP_390200186.1">
    <property type="nucleotide sequence ID" value="NZ_JBHSDV010000005.1"/>
</dbReference>
<accession>A0ABV8W0U4</accession>
<proteinExistence type="predicted"/>
<evidence type="ECO:0000256" key="1">
    <source>
        <dbReference type="PROSITE-ProRule" id="PRU00339"/>
    </source>
</evidence>
<evidence type="ECO:0008006" key="4">
    <source>
        <dbReference type="Google" id="ProtNLM"/>
    </source>
</evidence>
<sequence>MTTISFLHNKKTITMTIEKMVLYKQAKLIEATDRKGQYYIALFYKNDFINIKRVTDIKRNSFLYYALTEGNSYSSTHPLTKVFLSQQTNLRSSSSKQMFQHLKDKYNETETLFILTLFNNFYEPKLLHDLCKKTFYHYRRNGQLYKSYKVLISILQADPSHSFASDMIQHLDFQKYQNKYTHYEQHLDELNDPLYIEARAWNNDNKKVVTYMTKLFHDEGRLFDELALQYQLIQANSSPINRNTFDLIDVLLQNITTKQIAVEFWQSLLDNNIFHEAIIAKLYDYHAYSNVFLAYMEHPSLANQAILDTILPKLDTNVLLVEKDKVFPFLIQHYGNNKEQLTKWTEHITWKLLKSCTLDELLDLTSSIELKLPIVQQLKDMQTMENNPDQQYQLGEKYYNLKQYDKAIPCFEWEMELYPDNIAAIQYLEKCYLALNDQTNAKNYQDILVSIGTR</sequence>
<keyword evidence="1" id="KW-0802">TPR repeat</keyword>
<feature type="repeat" description="TPR" evidence="1">
    <location>
        <begin position="388"/>
        <end position="421"/>
    </location>
</feature>
<dbReference type="Proteomes" id="UP001595880">
    <property type="component" value="Unassembled WGS sequence"/>
</dbReference>
<dbReference type="InterPro" id="IPR011990">
    <property type="entry name" value="TPR-like_helical_dom_sf"/>
</dbReference>
<keyword evidence="3" id="KW-1185">Reference proteome</keyword>
<reference evidence="3" key="1">
    <citation type="journal article" date="2019" name="Int. J. Syst. Evol. Microbiol.">
        <title>The Global Catalogue of Microorganisms (GCM) 10K type strain sequencing project: providing services to taxonomists for standard genome sequencing and annotation.</title>
        <authorList>
            <consortium name="The Broad Institute Genomics Platform"/>
            <consortium name="The Broad Institute Genome Sequencing Center for Infectious Disease"/>
            <person name="Wu L."/>
            <person name="Ma J."/>
        </authorList>
    </citation>
    <scope>NUCLEOTIDE SEQUENCE [LARGE SCALE GENOMIC DNA]</scope>
    <source>
        <strain evidence="3">KACC 14058</strain>
    </source>
</reference>
<gene>
    <name evidence="2" type="ORF">ACFOZ1_13725</name>
</gene>
<protein>
    <recommendedName>
        <fullName evidence="4">Tetratricopeptide repeat protein</fullName>
    </recommendedName>
</protein>